<evidence type="ECO:0000256" key="3">
    <source>
        <dbReference type="ARBA" id="ARBA00013368"/>
    </source>
</evidence>
<keyword evidence="5" id="KW-0540">Nuclease</keyword>
<protein>
    <recommendedName>
        <fullName evidence="3">Nuclease SbcCD subunit C</fullName>
    </recommendedName>
</protein>
<keyword evidence="6" id="KW-1185">Reference proteome</keyword>
<name>C4L6R9_EXISA</name>
<dbReference type="GO" id="GO:0016887">
    <property type="term" value="F:ATP hydrolysis activity"/>
    <property type="evidence" value="ECO:0007669"/>
    <property type="project" value="InterPro"/>
</dbReference>
<dbReference type="Proteomes" id="UP000000716">
    <property type="component" value="Chromosome"/>
</dbReference>
<accession>C4L6R9</accession>
<dbReference type="InterPro" id="IPR027417">
    <property type="entry name" value="P-loop_NTPase"/>
</dbReference>
<dbReference type="OrthoDB" id="267455at2"/>
<evidence type="ECO:0000313" key="5">
    <source>
        <dbReference type="EMBL" id="ACQ71948.1"/>
    </source>
</evidence>
<dbReference type="EMBL" id="CP001615">
    <property type="protein sequence ID" value="ACQ71948.1"/>
    <property type="molecule type" value="Genomic_DNA"/>
</dbReference>
<dbReference type="PANTHER" id="PTHR32114">
    <property type="entry name" value="ABC TRANSPORTER ABCH.3"/>
    <property type="match status" value="1"/>
</dbReference>
<dbReference type="GO" id="GO:0004527">
    <property type="term" value="F:exonuclease activity"/>
    <property type="evidence" value="ECO:0007669"/>
    <property type="project" value="UniProtKB-KW"/>
</dbReference>
<dbReference type="Gene3D" id="3.40.50.300">
    <property type="entry name" value="P-loop containing nucleotide triphosphate hydrolases"/>
    <property type="match status" value="1"/>
</dbReference>
<evidence type="ECO:0000259" key="4">
    <source>
        <dbReference type="Pfam" id="PF13476"/>
    </source>
</evidence>
<dbReference type="RefSeq" id="WP_015881507.1">
    <property type="nucleotide sequence ID" value="NC_012673.1"/>
</dbReference>
<dbReference type="KEGG" id="eat:EAT1b_3036"/>
<proteinExistence type="inferred from homology"/>
<comment type="subunit">
    <text evidence="2">Heterodimer of SbcC and SbcD.</text>
</comment>
<dbReference type="InterPro" id="IPR038729">
    <property type="entry name" value="Rad50/SbcC_AAA"/>
</dbReference>
<dbReference type="GO" id="GO:0006302">
    <property type="term" value="P:double-strand break repair"/>
    <property type="evidence" value="ECO:0007669"/>
    <property type="project" value="InterPro"/>
</dbReference>
<keyword evidence="5" id="KW-0378">Hydrolase</keyword>
<gene>
    <name evidence="5" type="ordered locus">EAT1b_3036</name>
</gene>
<evidence type="ECO:0000256" key="1">
    <source>
        <dbReference type="ARBA" id="ARBA00006930"/>
    </source>
</evidence>
<keyword evidence="5" id="KW-0269">Exonuclease</keyword>
<dbReference type="HOGENOM" id="CLU_564643_0_0_9"/>
<sequence length="473" mass="53417">MPTITQVRLEGFQSHVKSHFHLGQGLNVVTGPSDAGKTSIIRAIRWVAFNEPQGEAFVNEKVGEAIVTLSLDSGAIITKRRRKGKTSYLLQLSPDDEGSLYEKSEVPDEVKNLLQIDKQRFGDFETALNFAFQLDAPFLISETASAGAKILGKLAGTECIDLAIKGISKDTYAARQERLNAEKDVERISGSMLAFLGVDDQKNAVDMAEIVLEQVTASVERLDRFKDYTRLFEGAADRLDVVTKRLDMLKDVPLLEGMLQTAIDGQIRHERLLLTSGDYLRLTDRIESIERDLYRYKDVTEASEIVDSVQKGLARLERLRTLEDAMRQQQQVLKLTDHVFERTQHLQEATSAILEIDEDLRRYLSIRVLSTEHILVEGRQKSATERLERFAGLAEKGAGTIKRIDVDFKQLEVYRQLHRDYEIRKSTVEIHRRNIEAAEQAIVTAVENEKATWQEAGGICPLCGQLHERGSHE</sequence>
<dbReference type="STRING" id="360911.EAT1b_3036"/>
<evidence type="ECO:0000256" key="2">
    <source>
        <dbReference type="ARBA" id="ARBA00011322"/>
    </source>
</evidence>
<dbReference type="PANTHER" id="PTHR32114:SF2">
    <property type="entry name" value="ABC TRANSPORTER ABCH.3"/>
    <property type="match status" value="1"/>
</dbReference>
<evidence type="ECO:0000313" key="6">
    <source>
        <dbReference type="Proteomes" id="UP000000716"/>
    </source>
</evidence>
<dbReference type="AlphaFoldDB" id="C4L6R9"/>
<comment type="similarity">
    <text evidence="1">Belongs to the SMC family. SbcC subfamily.</text>
</comment>
<reference evidence="5 6" key="1">
    <citation type="journal article" date="2011" name="J. Bacteriol.">
        <title>Complete genome sequence of the Thermophilic Bacterium Exiguobacterium sp. AT1b.</title>
        <authorList>
            <person name="Vishnivetskaya T.A."/>
            <person name="Lucas S."/>
            <person name="Copeland A."/>
            <person name="Lapidus A."/>
            <person name="Glavina Del Rio T."/>
            <person name="Dalin E."/>
            <person name="Tice H."/>
            <person name="Bruce D.C."/>
            <person name="Goodwin L.A."/>
            <person name="Pitluck S."/>
            <person name="Saunders E."/>
            <person name="Brettin T."/>
            <person name="Detter C."/>
            <person name="Han C."/>
            <person name="Larimer F."/>
            <person name="Land M.L."/>
            <person name="Hauser L.J."/>
            <person name="Kyrpides N.C."/>
            <person name="Ovchinnikova G."/>
            <person name="Kathariou S."/>
            <person name="Ramaley R.F."/>
            <person name="Rodrigues D.F."/>
            <person name="Hendrix C."/>
            <person name="Richardson P."/>
            <person name="Tiedje J.M."/>
        </authorList>
    </citation>
    <scope>NUCLEOTIDE SEQUENCE [LARGE SCALE GENOMIC DNA]</scope>
    <source>
        <strain evidence="6">ATCC BAA-1283 / AT1b</strain>
    </source>
</reference>
<feature type="domain" description="Rad50/SbcC-type AAA" evidence="4">
    <location>
        <begin position="7"/>
        <end position="246"/>
    </location>
</feature>
<organism evidence="5 6">
    <name type="scientific">Exiguobacterium sp. (strain ATCC BAA-1283 / AT1b)</name>
    <dbReference type="NCBI Taxonomy" id="360911"/>
    <lineage>
        <taxon>Bacteria</taxon>
        <taxon>Bacillati</taxon>
        <taxon>Bacillota</taxon>
        <taxon>Bacilli</taxon>
        <taxon>Bacillales</taxon>
        <taxon>Bacillales Family XII. Incertae Sedis</taxon>
        <taxon>Exiguobacterium</taxon>
    </lineage>
</organism>
<dbReference type="eggNOG" id="COG1196">
    <property type="taxonomic scope" value="Bacteria"/>
</dbReference>
<dbReference type="Pfam" id="PF13476">
    <property type="entry name" value="AAA_23"/>
    <property type="match status" value="1"/>
</dbReference>
<dbReference type="SUPFAM" id="SSF52540">
    <property type="entry name" value="P-loop containing nucleoside triphosphate hydrolases"/>
    <property type="match status" value="1"/>
</dbReference>